<keyword evidence="2" id="KW-1185">Reference proteome</keyword>
<proteinExistence type="predicted"/>
<gene>
    <name evidence="1" type="ORF">FYJ24_06990</name>
</gene>
<dbReference type="RefSeq" id="WP_154544929.1">
    <property type="nucleotide sequence ID" value="NZ_VULO01000007.1"/>
</dbReference>
<reference evidence="1 2" key="1">
    <citation type="submission" date="2019-08" db="EMBL/GenBank/DDBJ databases">
        <title>In-depth cultivation of the pig gut microbiome towards novel bacterial diversity and tailored functional studies.</title>
        <authorList>
            <person name="Wylensek D."/>
            <person name="Hitch T.C.A."/>
            <person name="Clavel T."/>
        </authorList>
    </citation>
    <scope>NUCLEOTIDE SEQUENCE [LARGE SCALE GENOMIC DNA]</scope>
    <source>
        <strain evidence="1 2">WB03_NA08</strain>
    </source>
</reference>
<comment type="caution">
    <text evidence="1">The sequence shown here is derived from an EMBL/GenBank/DDBJ whole genome shotgun (WGS) entry which is preliminary data.</text>
</comment>
<accession>A0A6N7W7N5</accession>
<evidence type="ECO:0000313" key="1">
    <source>
        <dbReference type="EMBL" id="MSS84513.1"/>
    </source>
</evidence>
<dbReference type="EMBL" id="VULO01000007">
    <property type="protein sequence ID" value="MSS84513.1"/>
    <property type="molecule type" value="Genomic_DNA"/>
</dbReference>
<name>A0A6N7W7N5_9ACTO</name>
<protein>
    <submittedName>
        <fullName evidence="1">Uncharacterized protein</fullName>
    </submittedName>
</protein>
<dbReference type="AlphaFoldDB" id="A0A6N7W7N5"/>
<sequence length="193" mass="21880">MSHTPAKWDQTPITPDHHYLLIIPGDEETWCRCTCGWTIPGHYPAPPDRKLESTWDAWYWPHAIEEEIKAERSRKEPLMSHKNEAEKHFADAEECMRAAWQQAAMAESDHKWIAQMHSANAQVAATLALVEAQETANELEADTQTLERLIAKQQFVAMFGGLYGEEWTRAQARALSVAFEVELPAALGIGEEQ</sequence>
<organism evidence="1 2">
    <name type="scientific">Scrofimicrobium canadense</name>
    <dbReference type="NCBI Taxonomy" id="2652290"/>
    <lineage>
        <taxon>Bacteria</taxon>
        <taxon>Bacillati</taxon>
        <taxon>Actinomycetota</taxon>
        <taxon>Actinomycetes</taxon>
        <taxon>Actinomycetales</taxon>
        <taxon>Actinomycetaceae</taxon>
        <taxon>Scrofimicrobium</taxon>
    </lineage>
</organism>
<dbReference type="Proteomes" id="UP000470875">
    <property type="component" value="Unassembled WGS sequence"/>
</dbReference>
<evidence type="ECO:0000313" key="2">
    <source>
        <dbReference type="Proteomes" id="UP000470875"/>
    </source>
</evidence>